<dbReference type="SUPFAM" id="SSF51556">
    <property type="entry name" value="Metallo-dependent hydrolases"/>
    <property type="match status" value="1"/>
</dbReference>
<protein>
    <submittedName>
        <fullName evidence="3">Amidohydrolase family protein</fullName>
    </submittedName>
</protein>
<gene>
    <name evidence="3" type="ORF">AB1207_13755</name>
</gene>
<evidence type="ECO:0000313" key="4">
    <source>
        <dbReference type="Proteomes" id="UP001555826"/>
    </source>
</evidence>
<dbReference type="PANTHER" id="PTHR43569:SF2">
    <property type="entry name" value="AMIDOHYDROLASE-RELATED DOMAIN-CONTAINING PROTEIN"/>
    <property type="match status" value="1"/>
</dbReference>
<sequence length="265" mass="28760">MIVDAHHHLWDPSRREYPWMPPALAAPFTTDDLRRETALAGVDRTVLVQTVSSAAETAEFCAVAAASDGLIAGVVGWVDHTRDVPAQLEGLAHAEFLRGVRHQVEDEPDPDWLRRPDVVAAVRSAHGLVVDLLVRFDQLPAVAALLDAVPDGSFVLDHGAKPPVGTDGYAAWRAGTTELARRENVVCKLSGLFTLDHQELLAPAVDHLFTVFGPDRLVFGTDWPVSTLALDYPAVVARTRSLLDGLSEDERSAVLAGNAVRTYRL</sequence>
<proteinExistence type="inferred from homology"/>
<dbReference type="EMBL" id="JBFNQN010000009">
    <property type="protein sequence ID" value="MEW9265818.1"/>
    <property type="molecule type" value="Genomic_DNA"/>
</dbReference>
<dbReference type="PANTHER" id="PTHR43569">
    <property type="entry name" value="AMIDOHYDROLASE"/>
    <property type="match status" value="1"/>
</dbReference>
<name>A0ABV3P857_9ACTN</name>
<comment type="caution">
    <text evidence="3">The sequence shown here is derived from an EMBL/GenBank/DDBJ whole genome shotgun (WGS) entry which is preliminary data.</text>
</comment>
<dbReference type="Pfam" id="PF04909">
    <property type="entry name" value="Amidohydro_2"/>
    <property type="match status" value="1"/>
</dbReference>
<evidence type="ECO:0000259" key="2">
    <source>
        <dbReference type="Pfam" id="PF04909"/>
    </source>
</evidence>
<dbReference type="RefSeq" id="WP_367638950.1">
    <property type="nucleotide sequence ID" value="NZ_JBFNQN010000009.1"/>
</dbReference>
<dbReference type="InterPro" id="IPR032466">
    <property type="entry name" value="Metal_Hydrolase"/>
</dbReference>
<dbReference type="Proteomes" id="UP001555826">
    <property type="component" value="Unassembled WGS sequence"/>
</dbReference>
<dbReference type="InterPro" id="IPR052350">
    <property type="entry name" value="Metallo-dep_Lactonases"/>
</dbReference>
<keyword evidence="4" id="KW-1185">Reference proteome</keyword>
<organism evidence="3 4">
    <name type="scientific">Kineococcus endophyticus</name>
    <dbReference type="NCBI Taxonomy" id="1181883"/>
    <lineage>
        <taxon>Bacteria</taxon>
        <taxon>Bacillati</taxon>
        <taxon>Actinomycetota</taxon>
        <taxon>Actinomycetes</taxon>
        <taxon>Kineosporiales</taxon>
        <taxon>Kineosporiaceae</taxon>
        <taxon>Kineococcus</taxon>
    </lineage>
</organism>
<reference evidence="3 4" key="1">
    <citation type="submission" date="2024-07" db="EMBL/GenBank/DDBJ databases">
        <authorList>
            <person name="Thanompreechachai J."/>
            <person name="Duangmal K."/>
        </authorList>
    </citation>
    <scope>NUCLEOTIDE SEQUENCE [LARGE SCALE GENOMIC DNA]</scope>
    <source>
        <strain evidence="3 4">KCTC 19886</strain>
    </source>
</reference>
<accession>A0ABV3P857</accession>
<dbReference type="Gene3D" id="3.20.20.140">
    <property type="entry name" value="Metal-dependent hydrolases"/>
    <property type="match status" value="1"/>
</dbReference>
<evidence type="ECO:0000256" key="1">
    <source>
        <dbReference type="ARBA" id="ARBA00038310"/>
    </source>
</evidence>
<feature type="domain" description="Amidohydrolase-related" evidence="2">
    <location>
        <begin position="3"/>
        <end position="265"/>
    </location>
</feature>
<dbReference type="InterPro" id="IPR006680">
    <property type="entry name" value="Amidohydro-rel"/>
</dbReference>
<evidence type="ECO:0000313" key="3">
    <source>
        <dbReference type="EMBL" id="MEW9265818.1"/>
    </source>
</evidence>
<comment type="similarity">
    <text evidence="1">Belongs to the metallo-dependent hydrolases superfamily.</text>
</comment>